<organism evidence="1 2">
    <name type="scientific">Colocasia esculenta</name>
    <name type="common">Wild taro</name>
    <name type="synonym">Arum esculentum</name>
    <dbReference type="NCBI Taxonomy" id="4460"/>
    <lineage>
        <taxon>Eukaryota</taxon>
        <taxon>Viridiplantae</taxon>
        <taxon>Streptophyta</taxon>
        <taxon>Embryophyta</taxon>
        <taxon>Tracheophyta</taxon>
        <taxon>Spermatophyta</taxon>
        <taxon>Magnoliopsida</taxon>
        <taxon>Liliopsida</taxon>
        <taxon>Araceae</taxon>
        <taxon>Aroideae</taxon>
        <taxon>Colocasieae</taxon>
        <taxon>Colocasia</taxon>
    </lineage>
</organism>
<proteinExistence type="predicted"/>
<gene>
    <name evidence="1" type="ORF">Taro_018953</name>
</gene>
<accession>A0A843UVC0</accession>
<reference evidence="1" key="1">
    <citation type="submission" date="2017-07" db="EMBL/GenBank/DDBJ databases">
        <title>Taro Niue Genome Assembly and Annotation.</title>
        <authorList>
            <person name="Atibalentja N."/>
            <person name="Keating K."/>
            <person name="Fields C.J."/>
        </authorList>
    </citation>
    <scope>NUCLEOTIDE SEQUENCE</scope>
    <source>
        <strain evidence="1">Niue_2</strain>
        <tissue evidence="1">Leaf</tissue>
    </source>
</reference>
<name>A0A843UVC0_COLES</name>
<dbReference type="Proteomes" id="UP000652761">
    <property type="component" value="Unassembled WGS sequence"/>
</dbReference>
<dbReference type="EMBL" id="NMUH01000898">
    <property type="protein sequence ID" value="MQL86417.1"/>
    <property type="molecule type" value="Genomic_DNA"/>
</dbReference>
<keyword evidence="2" id="KW-1185">Reference proteome</keyword>
<evidence type="ECO:0000313" key="2">
    <source>
        <dbReference type="Proteomes" id="UP000652761"/>
    </source>
</evidence>
<dbReference type="AlphaFoldDB" id="A0A843UVC0"/>
<sequence length="109" mass="13082">MMQRKDFDIRGTNKCAIFNLNFFDYVPLIIRRLGLRVLDPCLHRSESMLHLHRVKSLRCQPLFGQSLLKKTYAYKYKIMIIQICSWAESLLEQSLLEETYTYKYKNNDI</sequence>
<comment type="caution">
    <text evidence="1">The sequence shown here is derived from an EMBL/GenBank/DDBJ whole genome shotgun (WGS) entry which is preliminary data.</text>
</comment>
<protein>
    <submittedName>
        <fullName evidence="1">Uncharacterized protein</fullName>
    </submittedName>
</protein>
<evidence type="ECO:0000313" key="1">
    <source>
        <dbReference type="EMBL" id="MQL86417.1"/>
    </source>
</evidence>